<comment type="catalytic activity">
    <reaction evidence="2">
        <text>biotin + L-lysyl-[protein] + ATP = N(6)-biotinyl-L-lysyl-[protein] + AMP + diphosphate + H(+)</text>
        <dbReference type="Rhea" id="RHEA:11756"/>
        <dbReference type="Rhea" id="RHEA-COMP:9752"/>
        <dbReference type="Rhea" id="RHEA-COMP:10505"/>
        <dbReference type="ChEBI" id="CHEBI:15378"/>
        <dbReference type="ChEBI" id="CHEBI:29969"/>
        <dbReference type="ChEBI" id="CHEBI:30616"/>
        <dbReference type="ChEBI" id="CHEBI:33019"/>
        <dbReference type="ChEBI" id="CHEBI:57586"/>
        <dbReference type="ChEBI" id="CHEBI:83144"/>
        <dbReference type="ChEBI" id="CHEBI:456215"/>
        <dbReference type="EC" id="6.3.4.15"/>
    </reaction>
</comment>
<organism evidence="4 5">
    <name type="scientific">Oleiphilus messinensis</name>
    <dbReference type="NCBI Taxonomy" id="141451"/>
    <lineage>
        <taxon>Bacteria</taxon>
        <taxon>Pseudomonadati</taxon>
        <taxon>Pseudomonadota</taxon>
        <taxon>Gammaproteobacteria</taxon>
        <taxon>Oceanospirillales</taxon>
        <taxon>Oleiphilaceae</taxon>
        <taxon>Oleiphilus</taxon>
    </lineage>
</organism>
<dbReference type="Gene3D" id="1.10.10.10">
    <property type="entry name" value="Winged helix-like DNA-binding domain superfamily/Winged helix DNA-binding domain"/>
    <property type="match status" value="1"/>
</dbReference>
<evidence type="ECO:0000256" key="2">
    <source>
        <dbReference type="HAMAP-Rule" id="MF_00978"/>
    </source>
</evidence>
<dbReference type="OrthoDB" id="9807064at2"/>
<evidence type="ECO:0000313" key="5">
    <source>
        <dbReference type="Proteomes" id="UP000196027"/>
    </source>
</evidence>
<reference evidence="4 5" key="1">
    <citation type="submission" date="2017-05" db="EMBL/GenBank/DDBJ databases">
        <title>Genomic insights into alkan degradation activity of Oleiphilus messinensis.</title>
        <authorList>
            <person name="Kozyavkin S.A."/>
            <person name="Slesarev A.I."/>
            <person name="Golyshin P.N."/>
            <person name="Korzhenkov A."/>
            <person name="Golyshina O.N."/>
            <person name="Toshchakov S.V."/>
        </authorList>
    </citation>
    <scope>NUCLEOTIDE SEQUENCE [LARGE SCALE GENOMIC DNA]</scope>
    <source>
        <strain evidence="4 5">ME102</strain>
    </source>
</reference>
<dbReference type="Pfam" id="PF03099">
    <property type="entry name" value="BPL_LplA_LipB"/>
    <property type="match status" value="1"/>
</dbReference>
<dbReference type="Gene3D" id="3.30.930.10">
    <property type="entry name" value="Bira Bifunctional Protein, Domain 2"/>
    <property type="match status" value="1"/>
</dbReference>
<dbReference type="AlphaFoldDB" id="A0A1Y0I5T1"/>
<feature type="binding site" evidence="2">
    <location>
        <position position="116"/>
    </location>
    <ligand>
        <name>biotin</name>
        <dbReference type="ChEBI" id="CHEBI:57586"/>
    </ligand>
</feature>
<keyword evidence="2" id="KW-0238">DNA-binding</keyword>
<dbReference type="GO" id="GO:0004077">
    <property type="term" value="F:biotin--[biotin carboxyl-carrier protein] ligase activity"/>
    <property type="evidence" value="ECO:0007669"/>
    <property type="project" value="UniProtKB-UniRule"/>
</dbReference>
<feature type="DNA-binding region" description="H-T-H motif" evidence="2">
    <location>
        <begin position="18"/>
        <end position="37"/>
    </location>
</feature>
<evidence type="ECO:0000259" key="3">
    <source>
        <dbReference type="PROSITE" id="PS51733"/>
    </source>
</evidence>
<dbReference type="SUPFAM" id="SSF46785">
    <property type="entry name" value="Winged helix' DNA-binding domain"/>
    <property type="match status" value="1"/>
</dbReference>
<protein>
    <recommendedName>
        <fullName evidence="2">Bifunctional ligase/repressor BirA</fullName>
    </recommendedName>
    <alternativeName>
        <fullName evidence="2">Biotin operon repressor</fullName>
    </alternativeName>
    <alternativeName>
        <fullName evidence="2">Biotin--[acetyl-CoA-carboxylase] ligase</fullName>
        <ecNumber evidence="2">6.3.4.15</ecNumber>
    </alternativeName>
    <alternativeName>
        <fullName evidence="2">Biotin--protein ligase</fullName>
    </alternativeName>
    <alternativeName>
        <fullName evidence="2">Biotin-[acetyl-CoA carboxylase] synthetase</fullName>
    </alternativeName>
</protein>
<sequence>MDVFALVALLADGELHSGVEMGERLGVSRTTIWKMLDQVKELGIKVDVIKGRGYRVQNGLNLLSEAAIRAALHLNSEVTSPIELYIEQNTVSTNASALRCLSNGALSECVVVAESQSGGRGRRGREWVSPYGKNIYLSYGFKFEGDVAELEGLSVALGVALAEQFSSYNIEGIQLKWPNDIYLNERKLGGILIELNGEFQGDCDVILGVGLNVHMMPGVEFGMVIDQPWTSLLNEGVVLDRNVLIAGVIAAITVVLAKLKEGCLQDLFAVWDRYDYLRGEEVVVAGVEAGVADGIAENGSLIVVNGEKRSAINFGEVGIRKKTDLSSVK</sequence>
<keyword evidence="2" id="KW-0547">Nucleotide-binding</keyword>
<dbReference type="KEGG" id="ome:OLMES_0666"/>
<dbReference type="GO" id="GO:0003677">
    <property type="term" value="F:DNA binding"/>
    <property type="evidence" value="ECO:0007669"/>
    <property type="project" value="UniProtKB-UniRule"/>
</dbReference>
<dbReference type="GO" id="GO:0005524">
    <property type="term" value="F:ATP binding"/>
    <property type="evidence" value="ECO:0007669"/>
    <property type="project" value="UniProtKB-UniRule"/>
</dbReference>
<dbReference type="GO" id="GO:0006355">
    <property type="term" value="P:regulation of DNA-templated transcription"/>
    <property type="evidence" value="ECO:0007669"/>
    <property type="project" value="UniProtKB-UniRule"/>
</dbReference>
<dbReference type="PANTHER" id="PTHR12835:SF5">
    <property type="entry name" value="BIOTIN--PROTEIN LIGASE"/>
    <property type="match status" value="1"/>
</dbReference>
<dbReference type="CDD" id="cd16442">
    <property type="entry name" value="BPL"/>
    <property type="match status" value="1"/>
</dbReference>
<dbReference type="GO" id="GO:0005737">
    <property type="term" value="C:cytoplasm"/>
    <property type="evidence" value="ECO:0007669"/>
    <property type="project" value="TreeGrafter"/>
</dbReference>
<dbReference type="SUPFAM" id="SSF55681">
    <property type="entry name" value="Class II aaRS and biotin synthetases"/>
    <property type="match status" value="1"/>
</dbReference>
<keyword evidence="5" id="KW-1185">Reference proteome</keyword>
<dbReference type="InterPro" id="IPR036390">
    <property type="entry name" value="WH_DNA-bd_sf"/>
</dbReference>
<accession>A0A1Y0I5T1</accession>
<dbReference type="InterPro" id="IPR004408">
    <property type="entry name" value="Biotin_CoA_COase_ligase"/>
</dbReference>
<feature type="binding site" evidence="2">
    <location>
        <position position="187"/>
    </location>
    <ligand>
        <name>biotin</name>
        <dbReference type="ChEBI" id="CHEBI:57586"/>
    </ligand>
</feature>
<dbReference type="PROSITE" id="PS51733">
    <property type="entry name" value="BPL_LPL_CATALYTIC"/>
    <property type="match status" value="1"/>
</dbReference>
<keyword evidence="1 2" id="KW-0436">Ligase</keyword>
<dbReference type="Proteomes" id="UP000196027">
    <property type="component" value="Chromosome"/>
</dbReference>
<dbReference type="InterPro" id="IPR045864">
    <property type="entry name" value="aa-tRNA-synth_II/BPL/LPL"/>
</dbReference>
<keyword evidence="2" id="KW-0067">ATP-binding</keyword>
<dbReference type="InterPro" id="IPR036388">
    <property type="entry name" value="WH-like_DNA-bd_sf"/>
</dbReference>
<comment type="similarity">
    <text evidence="2">Belongs to the biotin--protein ligase family.</text>
</comment>
<dbReference type="EMBL" id="CP021425">
    <property type="protein sequence ID" value="ARU54763.1"/>
    <property type="molecule type" value="Genomic_DNA"/>
</dbReference>
<dbReference type="RefSeq" id="WP_087459929.1">
    <property type="nucleotide sequence ID" value="NZ_CP021425.1"/>
</dbReference>
<dbReference type="PANTHER" id="PTHR12835">
    <property type="entry name" value="BIOTIN PROTEIN LIGASE"/>
    <property type="match status" value="1"/>
</dbReference>
<keyword evidence="2" id="KW-0805">Transcription regulation</keyword>
<keyword evidence="2" id="KW-0678">Repressor</keyword>
<keyword evidence="2" id="KW-0092">Biotin</keyword>
<name>A0A1Y0I5T1_9GAMM</name>
<dbReference type="HAMAP" id="MF_00978">
    <property type="entry name" value="Bifunct_BirA"/>
    <property type="match status" value="1"/>
</dbReference>
<dbReference type="InterPro" id="IPR013196">
    <property type="entry name" value="HTH_11"/>
</dbReference>
<feature type="domain" description="BPL/LPL catalytic" evidence="3">
    <location>
        <begin position="77"/>
        <end position="260"/>
    </location>
</feature>
<evidence type="ECO:0000313" key="4">
    <source>
        <dbReference type="EMBL" id="ARU54763.1"/>
    </source>
</evidence>
<proteinExistence type="inferred from homology"/>
<dbReference type="InterPro" id="IPR004143">
    <property type="entry name" value="BPL_LPL_catalytic"/>
</dbReference>
<keyword evidence="2" id="KW-0804">Transcription</keyword>
<dbReference type="EC" id="6.3.4.15" evidence="2"/>
<gene>
    <name evidence="2" type="primary">birA</name>
    <name evidence="4" type="ORF">OLMES_0666</name>
</gene>
<dbReference type="Pfam" id="PF08279">
    <property type="entry name" value="HTH_11"/>
    <property type="match status" value="1"/>
</dbReference>
<dbReference type="InterPro" id="IPR030855">
    <property type="entry name" value="Bifunct_BirA"/>
</dbReference>
<feature type="binding site" evidence="2">
    <location>
        <begin position="92"/>
        <end position="94"/>
    </location>
    <ligand>
        <name>biotin</name>
        <dbReference type="ChEBI" id="CHEBI:57586"/>
    </ligand>
</feature>
<feature type="binding site" evidence="2">
    <location>
        <begin position="120"/>
        <end position="122"/>
    </location>
    <ligand>
        <name>biotin</name>
        <dbReference type="ChEBI" id="CHEBI:57586"/>
    </ligand>
</feature>
<evidence type="ECO:0000256" key="1">
    <source>
        <dbReference type="ARBA" id="ARBA00022598"/>
    </source>
</evidence>
<dbReference type="NCBIfam" id="TIGR00121">
    <property type="entry name" value="birA_ligase"/>
    <property type="match status" value="1"/>
</dbReference>
<comment type="function">
    <text evidence="2">Acts both as a biotin--[acetyl-CoA-carboxylase] ligase and a biotin-operon repressor. In the presence of ATP, BirA activates biotin to form the BirA-biotinyl-5'-adenylate (BirA-bio-5'-AMP or holoBirA) complex. HoloBirA can either transfer the biotinyl moiety to the biotin carboxyl carrier protein (BCCP) subunit of acetyl-CoA carboxylase, or bind to the biotin operator site and inhibit transcription of the operon.</text>
</comment>